<evidence type="ECO:0000313" key="2">
    <source>
        <dbReference type="EMBL" id="MCA9759658.1"/>
    </source>
</evidence>
<reference evidence="2" key="1">
    <citation type="submission" date="2020-04" db="EMBL/GenBank/DDBJ databases">
        <authorList>
            <person name="Zhang T."/>
        </authorList>
    </citation>
    <scope>NUCLEOTIDE SEQUENCE</scope>
    <source>
        <strain evidence="2">HKST-UBA02</strain>
    </source>
</reference>
<accession>A0A956NHZ3</accession>
<gene>
    <name evidence="2" type="ORF">KDA27_27930</name>
</gene>
<evidence type="ECO:0000259" key="1">
    <source>
        <dbReference type="Pfam" id="PF13860"/>
    </source>
</evidence>
<feature type="domain" description="FlgD/Vpr Ig-like" evidence="1">
    <location>
        <begin position="9"/>
        <end position="73"/>
    </location>
</feature>
<reference evidence="2" key="2">
    <citation type="journal article" date="2021" name="Microbiome">
        <title>Successional dynamics and alternative stable states in a saline activated sludge microbial community over 9 years.</title>
        <authorList>
            <person name="Wang Y."/>
            <person name="Ye J."/>
            <person name="Ju F."/>
            <person name="Liu L."/>
            <person name="Boyd J.A."/>
            <person name="Deng Y."/>
            <person name="Parks D.H."/>
            <person name="Jiang X."/>
            <person name="Yin X."/>
            <person name="Woodcroft B.J."/>
            <person name="Tyson G.W."/>
            <person name="Hugenholtz P."/>
            <person name="Polz M.F."/>
            <person name="Zhang T."/>
        </authorList>
    </citation>
    <scope>NUCLEOTIDE SEQUENCE</scope>
    <source>
        <strain evidence="2">HKST-UBA02</strain>
    </source>
</reference>
<dbReference type="Proteomes" id="UP000739538">
    <property type="component" value="Unassembled WGS sequence"/>
</dbReference>
<name>A0A956NHZ3_UNCEI</name>
<evidence type="ECO:0000313" key="3">
    <source>
        <dbReference type="Proteomes" id="UP000739538"/>
    </source>
</evidence>
<dbReference type="AlphaFoldDB" id="A0A956NHZ3"/>
<dbReference type="InterPro" id="IPR025965">
    <property type="entry name" value="FlgD/Vpr_Ig-like"/>
</dbReference>
<proteinExistence type="predicted"/>
<dbReference type="EMBL" id="JAGQHS010000428">
    <property type="protein sequence ID" value="MCA9759658.1"/>
    <property type="molecule type" value="Genomic_DNA"/>
</dbReference>
<protein>
    <submittedName>
        <fullName evidence="2">T9SS type A sorting domain-containing protein</fullName>
    </submittedName>
</protein>
<dbReference type="NCBIfam" id="TIGR04183">
    <property type="entry name" value="Por_Secre_tail"/>
    <property type="match status" value="1"/>
</dbReference>
<dbReference type="Pfam" id="PF13860">
    <property type="entry name" value="FlgD_ig"/>
    <property type="match status" value="1"/>
</dbReference>
<sequence>EPTSPVLGSDASISFELPSAGEARLSLYDVSGRHVRDLVNGPMAMGSHVVSWDGRDGRGVTVANGIYFSRLEAGGKSVETKLVLVRQ</sequence>
<dbReference type="InterPro" id="IPR026444">
    <property type="entry name" value="Secre_tail"/>
</dbReference>
<organism evidence="2 3">
    <name type="scientific">Eiseniibacteriota bacterium</name>
    <dbReference type="NCBI Taxonomy" id="2212470"/>
    <lineage>
        <taxon>Bacteria</taxon>
        <taxon>Candidatus Eiseniibacteriota</taxon>
    </lineage>
</organism>
<dbReference type="Gene3D" id="2.60.40.4070">
    <property type="match status" value="1"/>
</dbReference>
<comment type="caution">
    <text evidence="2">The sequence shown here is derived from an EMBL/GenBank/DDBJ whole genome shotgun (WGS) entry which is preliminary data.</text>
</comment>
<feature type="non-terminal residue" evidence="2">
    <location>
        <position position="1"/>
    </location>
</feature>